<name>A0A8T8SB03_9BASI</name>
<keyword evidence="1" id="KW-0732">Signal</keyword>
<organism evidence="2 3">
    <name type="scientific">Tilletia indica</name>
    <dbReference type="NCBI Taxonomy" id="43049"/>
    <lineage>
        <taxon>Eukaryota</taxon>
        <taxon>Fungi</taxon>
        <taxon>Dikarya</taxon>
        <taxon>Basidiomycota</taxon>
        <taxon>Ustilaginomycotina</taxon>
        <taxon>Exobasidiomycetes</taxon>
        <taxon>Tilletiales</taxon>
        <taxon>Tilletiaceae</taxon>
        <taxon>Tilletia</taxon>
    </lineage>
</organism>
<evidence type="ECO:0000256" key="1">
    <source>
        <dbReference type="SAM" id="SignalP"/>
    </source>
</evidence>
<comment type="caution">
    <text evidence="2">The sequence shown here is derived from an EMBL/GenBank/DDBJ whole genome shotgun (WGS) entry which is preliminary data.</text>
</comment>
<proteinExistence type="predicted"/>
<evidence type="ECO:0000313" key="2">
    <source>
        <dbReference type="EMBL" id="KAE8236361.1"/>
    </source>
</evidence>
<evidence type="ECO:0000313" key="3">
    <source>
        <dbReference type="Proteomes" id="UP000077521"/>
    </source>
</evidence>
<keyword evidence="3" id="KW-1185">Reference proteome</keyword>
<protein>
    <recommendedName>
        <fullName evidence="4">Secreted protein</fullName>
    </recommendedName>
</protein>
<feature type="signal peptide" evidence="1">
    <location>
        <begin position="1"/>
        <end position="23"/>
    </location>
</feature>
<accession>A0A8T8SB03</accession>
<dbReference type="AlphaFoldDB" id="A0A8T8SB03"/>
<reference evidence="2" key="1">
    <citation type="submission" date="2016-04" db="EMBL/GenBank/DDBJ databases">
        <authorList>
            <person name="Nguyen H.D."/>
            <person name="Samba Siva P."/>
            <person name="Cullis J."/>
            <person name="Levesque C.A."/>
            <person name="Hambleton S."/>
        </authorList>
    </citation>
    <scope>NUCLEOTIDE SEQUENCE</scope>
    <source>
        <strain evidence="2">DAOMC 236416</strain>
    </source>
</reference>
<dbReference type="Proteomes" id="UP000077521">
    <property type="component" value="Unassembled WGS sequence"/>
</dbReference>
<feature type="chain" id="PRO_5035917686" description="Secreted protein" evidence="1">
    <location>
        <begin position="24"/>
        <end position="117"/>
    </location>
</feature>
<gene>
    <name evidence="2" type="ORF">A4X13_0g9175</name>
</gene>
<dbReference type="EMBL" id="LWDF02002260">
    <property type="protein sequence ID" value="KAE8236361.1"/>
    <property type="molecule type" value="Genomic_DNA"/>
</dbReference>
<evidence type="ECO:0008006" key="4">
    <source>
        <dbReference type="Google" id="ProtNLM"/>
    </source>
</evidence>
<reference evidence="2" key="2">
    <citation type="journal article" date="2019" name="IMA Fungus">
        <title>Genome sequencing and comparison of five Tilletia species to identify candidate genes for the detection of regulated species infecting wheat.</title>
        <authorList>
            <person name="Nguyen H.D.T."/>
            <person name="Sultana T."/>
            <person name="Kesanakurti P."/>
            <person name="Hambleton S."/>
        </authorList>
    </citation>
    <scope>NUCLEOTIDE SEQUENCE</scope>
    <source>
        <strain evidence="2">DAOMC 236416</strain>
    </source>
</reference>
<sequence length="117" mass="12512">MTLWSDLALPMFALPMFSPVALCAFSGDPPTTITILDICSSPGSHAFLLPASSPRLFLRRVSHAHRSSSASAFLRESCLTSSPALVLVPLLFSYLRAVLGFFSVASSSIATPVPWPM</sequence>